<evidence type="ECO:0000256" key="2">
    <source>
        <dbReference type="ARBA" id="ARBA00007809"/>
    </source>
</evidence>
<sequence length="231" mass="25958">MDGISPFASSTPWVLSDENIRVMRFVVGILGNAASLLLYTAPILTFKRVIEKKSTQDFSCIPYIATLLNCLVYTWYGLPVVSHQWENLPVVTINGVGVLFEISFVLIYFWFSSTRERNIFCLIMLPAIIMFCSGMIVLTFALHDRHYRKAIVGGIGLLLSITMYGSPLVAVKQVIQTESVEFMPFYLSFFSFLTSSLWMAYGLLGHDLLLASPNLLGCPLGILQLLLYFNL</sequence>
<dbReference type="GO" id="GO:0051119">
    <property type="term" value="F:sugar transmembrane transporter activity"/>
    <property type="evidence" value="ECO:0000318"/>
    <property type="project" value="GO_Central"/>
</dbReference>
<dbReference type="GeneID" id="104606125"/>
<dbReference type="GO" id="GO:0005886">
    <property type="term" value="C:plasma membrane"/>
    <property type="evidence" value="ECO:0007669"/>
    <property type="project" value="UniProtKB-SubCell"/>
</dbReference>
<evidence type="ECO:0000256" key="7">
    <source>
        <dbReference type="ARBA" id="ARBA00022989"/>
    </source>
</evidence>
<dbReference type="GO" id="GO:0008643">
    <property type="term" value="P:carbohydrate transport"/>
    <property type="evidence" value="ECO:0000318"/>
    <property type="project" value="GO_Central"/>
</dbReference>
<comment type="subcellular location">
    <subcellularLocation>
        <location evidence="9">Cell membrane</location>
        <topology evidence="9">Multi-pass membrane protein</topology>
    </subcellularLocation>
    <subcellularLocation>
        <location evidence="1">Endomembrane system</location>
        <topology evidence="1">Multi-pass membrane protein</topology>
    </subcellularLocation>
</comment>
<organism evidence="10 11">
    <name type="scientific">Nelumbo nucifera</name>
    <name type="common">Sacred lotus</name>
    <dbReference type="NCBI Taxonomy" id="4432"/>
    <lineage>
        <taxon>Eukaryota</taxon>
        <taxon>Viridiplantae</taxon>
        <taxon>Streptophyta</taxon>
        <taxon>Embryophyta</taxon>
        <taxon>Tracheophyta</taxon>
        <taxon>Spermatophyta</taxon>
        <taxon>Magnoliopsida</taxon>
        <taxon>Proteales</taxon>
        <taxon>Nelumbonaceae</taxon>
        <taxon>Nelumbo</taxon>
    </lineage>
</organism>
<comment type="similarity">
    <text evidence="2 9">Belongs to the SWEET sugar transporter family.</text>
</comment>
<dbReference type="OMA" id="TRERNIF"/>
<dbReference type="RefSeq" id="XP_019054788.1">
    <property type="nucleotide sequence ID" value="XM_019199243.1"/>
</dbReference>
<dbReference type="FunFam" id="1.20.1280.290:FF:000002">
    <property type="entry name" value="Bidirectional sugar transporter SWEET"/>
    <property type="match status" value="1"/>
</dbReference>
<evidence type="ECO:0000256" key="1">
    <source>
        <dbReference type="ARBA" id="ARBA00004127"/>
    </source>
</evidence>
<name>A0A1U8Q7N6_NELNU</name>
<evidence type="ECO:0000256" key="3">
    <source>
        <dbReference type="ARBA" id="ARBA00022448"/>
    </source>
</evidence>
<evidence type="ECO:0000256" key="5">
    <source>
        <dbReference type="ARBA" id="ARBA00022692"/>
    </source>
</evidence>
<evidence type="ECO:0000256" key="4">
    <source>
        <dbReference type="ARBA" id="ARBA00022597"/>
    </source>
</evidence>
<evidence type="ECO:0000256" key="6">
    <source>
        <dbReference type="ARBA" id="ARBA00022737"/>
    </source>
</evidence>
<evidence type="ECO:0000313" key="10">
    <source>
        <dbReference type="Proteomes" id="UP000189703"/>
    </source>
</evidence>
<feature type="transmembrane region" description="Helical" evidence="9">
    <location>
        <begin position="88"/>
        <end position="111"/>
    </location>
</feature>
<dbReference type="OrthoDB" id="409725at2759"/>
<dbReference type="FunCoup" id="A0A1U8Q7N6">
    <property type="interactions" value="441"/>
</dbReference>
<dbReference type="InParanoid" id="A0A1U8Q7N6"/>
<accession>A0A1U8Q7N6</accession>
<dbReference type="PANTHER" id="PTHR10791">
    <property type="entry name" value="RAG1-ACTIVATING PROTEIN 1"/>
    <property type="match status" value="1"/>
</dbReference>
<keyword evidence="5 9" id="KW-0812">Transmembrane</keyword>
<dbReference type="FunFam" id="1.20.1280.290:FF:000001">
    <property type="entry name" value="Bidirectional sugar transporter SWEET"/>
    <property type="match status" value="1"/>
</dbReference>
<proteinExistence type="inferred from homology"/>
<evidence type="ECO:0000256" key="8">
    <source>
        <dbReference type="ARBA" id="ARBA00023136"/>
    </source>
</evidence>
<feature type="transmembrane region" description="Helical" evidence="9">
    <location>
        <begin position="58"/>
        <end position="76"/>
    </location>
</feature>
<feature type="transmembrane region" description="Helical" evidence="9">
    <location>
        <begin position="210"/>
        <end position="229"/>
    </location>
</feature>
<feature type="transmembrane region" description="Helical" evidence="9">
    <location>
        <begin position="22"/>
        <end position="46"/>
    </location>
</feature>
<evidence type="ECO:0000256" key="9">
    <source>
        <dbReference type="RuleBase" id="RU910715"/>
    </source>
</evidence>
<feature type="transmembrane region" description="Helical" evidence="9">
    <location>
        <begin position="183"/>
        <end position="204"/>
    </location>
</feature>
<dbReference type="GO" id="GO:0016020">
    <property type="term" value="C:membrane"/>
    <property type="evidence" value="ECO:0000318"/>
    <property type="project" value="GO_Central"/>
</dbReference>
<dbReference type="Gene3D" id="1.20.1280.290">
    <property type="match status" value="2"/>
</dbReference>
<comment type="function">
    <text evidence="9">Mediates both low-affinity uptake and efflux of sugar across the membrane.</text>
</comment>
<dbReference type="Pfam" id="PF03083">
    <property type="entry name" value="MtN3_slv"/>
    <property type="match status" value="2"/>
</dbReference>
<keyword evidence="7 9" id="KW-1133">Transmembrane helix</keyword>
<dbReference type="PANTHER" id="PTHR10791:SF28">
    <property type="entry name" value="BIDIRECTIONAL SUGAR TRANSPORTER SWEET3"/>
    <property type="match status" value="1"/>
</dbReference>
<dbReference type="InterPro" id="IPR047664">
    <property type="entry name" value="SWEET"/>
</dbReference>
<keyword evidence="6" id="KW-0677">Repeat</keyword>
<feature type="transmembrane region" description="Helical" evidence="9">
    <location>
        <begin position="150"/>
        <end position="171"/>
    </location>
</feature>
<evidence type="ECO:0000313" key="11">
    <source>
        <dbReference type="RefSeq" id="XP_019054788.1"/>
    </source>
</evidence>
<dbReference type="AlphaFoldDB" id="A0A1U8Q7N6"/>
<keyword evidence="3 9" id="KW-0813">Transport</keyword>
<dbReference type="Proteomes" id="UP000189703">
    <property type="component" value="Unplaced"/>
</dbReference>
<reference evidence="11" key="1">
    <citation type="submission" date="2025-08" db="UniProtKB">
        <authorList>
            <consortium name="RefSeq"/>
        </authorList>
    </citation>
    <scope>IDENTIFICATION</scope>
</reference>
<keyword evidence="10" id="KW-1185">Reference proteome</keyword>
<gene>
    <name evidence="11" type="primary">LOC104606125</name>
</gene>
<keyword evidence="4 9" id="KW-0762">Sugar transport</keyword>
<protein>
    <recommendedName>
        <fullName evidence="9">Bidirectional sugar transporter SWEET</fullName>
    </recommendedName>
</protein>
<dbReference type="GO" id="GO:0012505">
    <property type="term" value="C:endomembrane system"/>
    <property type="evidence" value="ECO:0007669"/>
    <property type="project" value="UniProtKB-SubCell"/>
</dbReference>
<dbReference type="KEGG" id="nnu:104606125"/>
<feature type="transmembrane region" description="Helical" evidence="9">
    <location>
        <begin position="118"/>
        <end position="138"/>
    </location>
</feature>
<dbReference type="InterPro" id="IPR004316">
    <property type="entry name" value="SWEET_rpt"/>
</dbReference>
<keyword evidence="8 9" id="KW-0472">Membrane</keyword>